<dbReference type="SUPFAM" id="SSF55785">
    <property type="entry name" value="PYP-like sensor domain (PAS domain)"/>
    <property type="match status" value="1"/>
</dbReference>
<protein>
    <submittedName>
        <fullName evidence="5">Bifunctional diguanylate cyclase/phosphodiesterase</fullName>
    </submittedName>
</protein>
<evidence type="ECO:0000259" key="1">
    <source>
        <dbReference type="PROSITE" id="PS50112"/>
    </source>
</evidence>
<dbReference type="SUPFAM" id="SSF55073">
    <property type="entry name" value="Nucleotide cyclase"/>
    <property type="match status" value="1"/>
</dbReference>
<name>A0ABW3W7D6_9ACTN</name>
<proteinExistence type="predicted"/>
<dbReference type="NCBIfam" id="TIGR00254">
    <property type="entry name" value="GGDEF"/>
    <property type="match status" value="1"/>
</dbReference>
<reference evidence="6" key="1">
    <citation type="journal article" date="2019" name="Int. J. Syst. Evol. Microbiol.">
        <title>The Global Catalogue of Microorganisms (GCM) 10K type strain sequencing project: providing services to taxonomists for standard genome sequencing and annotation.</title>
        <authorList>
            <consortium name="The Broad Institute Genomics Platform"/>
            <consortium name="The Broad Institute Genome Sequencing Center for Infectious Disease"/>
            <person name="Wu L."/>
            <person name="Ma J."/>
        </authorList>
    </citation>
    <scope>NUCLEOTIDE SEQUENCE [LARGE SCALE GENOMIC DNA]</scope>
    <source>
        <strain evidence="6">CCUG 52478</strain>
    </source>
</reference>
<evidence type="ECO:0000313" key="6">
    <source>
        <dbReference type="Proteomes" id="UP001597229"/>
    </source>
</evidence>
<dbReference type="InterPro" id="IPR001633">
    <property type="entry name" value="EAL_dom"/>
</dbReference>
<dbReference type="InterPro" id="IPR029787">
    <property type="entry name" value="Nucleotide_cyclase"/>
</dbReference>
<feature type="domain" description="PAC" evidence="2">
    <location>
        <begin position="78"/>
        <end position="130"/>
    </location>
</feature>
<dbReference type="SUPFAM" id="SSF141868">
    <property type="entry name" value="EAL domain-like"/>
    <property type="match status" value="1"/>
</dbReference>
<dbReference type="InterPro" id="IPR001610">
    <property type="entry name" value="PAC"/>
</dbReference>
<dbReference type="CDD" id="cd01948">
    <property type="entry name" value="EAL"/>
    <property type="match status" value="1"/>
</dbReference>
<evidence type="ECO:0000259" key="4">
    <source>
        <dbReference type="PROSITE" id="PS50887"/>
    </source>
</evidence>
<dbReference type="CDD" id="cd01949">
    <property type="entry name" value="GGDEF"/>
    <property type="match status" value="1"/>
</dbReference>
<dbReference type="PROSITE" id="PS50883">
    <property type="entry name" value="EAL"/>
    <property type="match status" value="1"/>
</dbReference>
<dbReference type="InterPro" id="IPR000160">
    <property type="entry name" value="GGDEF_dom"/>
</dbReference>
<feature type="domain" description="GGDEF" evidence="4">
    <location>
        <begin position="162"/>
        <end position="295"/>
    </location>
</feature>
<dbReference type="Gene3D" id="3.30.450.20">
    <property type="entry name" value="PAS domain"/>
    <property type="match status" value="1"/>
</dbReference>
<organism evidence="5 6">
    <name type="scientific">Nocardioides ginsengisoli</name>
    <dbReference type="NCBI Taxonomy" id="363868"/>
    <lineage>
        <taxon>Bacteria</taxon>
        <taxon>Bacillati</taxon>
        <taxon>Actinomycetota</taxon>
        <taxon>Actinomycetes</taxon>
        <taxon>Propionibacteriales</taxon>
        <taxon>Nocardioidaceae</taxon>
        <taxon>Nocardioides</taxon>
    </lineage>
</organism>
<dbReference type="InterPro" id="IPR000700">
    <property type="entry name" value="PAS-assoc_C"/>
</dbReference>
<dbReference type="PANTHER" id="PTHR44757">
    <property type="entry name" value="DIGUANYLATE CYCLASE DGCP"/>
    <property type="match status" value="1"/>
</dbReference>
<evidence type="ECO:0000259" key="2">
    <source>
        <dbReference type="PROSITE" id="PS50113"/>
    </source>
</evidence>
<accession>A0ABW3W7D6</accession>
<dbReference type="PANTHER" id="PTHR44757:SF2">
    <property type="entry name" value="BIOFILM ARCHITECTURE MAINTENANCE PROTEIN MBAA"/>
    <property type="match status" value="1"/>
</dbReference>
<dbReference type="Proteomes" id="UP001597229">
    <property type="component" value="Unassembled WGS sequence"/>
</dbReference>
<dbReference type="InterPro" id="IPR052155">
    <property type="entry name" value="Biofilm_reg_signaling"/>
</dbReference>
<dbReference type="InterPro" id="IPR000014">
    <property type="entry name" value="PAS"/>
</dbReference>
<feature type="domain" description="PAS" evidence="1">
    <location>
        <begin position="12"/>
        <end position="51"/>
    </location>
</feature>
<dbReference type="SMART" id="SM00052">
    <property type="entry name" value="EAL"/>
    <property type="match status" value="1"/>
</dbReference>
<dbReference type="PROSITE" id="PS50112">
    <property type="entry name" value="PAS"/>
    <property type="match status" value="1"/>
</dbReference>
<dbReference type="SMART" id="SM00086">
    <property type="entry name" value="PAC"/>
    <property type="match status" value="1"/>
</dbReference>
<dbReference type="CDD" id="cd00130">
    <property type="entry name" value="PAS"/>
    <property type="match status" value="1"/>
</dbReference>
<dbReference type="Pfam" id="PF00563">
    <property type="entry name" value="EAL"/>
    <property type="match status" value="1"/>
</dbReference>
<dbReference type="RefSeq" id="WP_367917338.1">
    <property type="nucleotide sequence ID" value="NZ_BAABAC010000003.1"/>
</dbReference>
<dbReference type="SMART" id="SM00267">
    <property type="entry name" value="GGDEF"/>
    <property type="match status" value="1"/>
</dbReference>
<evidence type="ECO:0000259" key="3">
    <source>
        <dbReference type="PROSITE" id="PS50883"/>
    </source>
</evidence>
<feature type="domain" description="EAL" evidence="3">
    <location>
        <begin position="304"/>
        <end position="558"/>
    </location>
</feature>
<dbReference type="PROSITE" id="PS50887">
    <property type="entry name" value="GGDEF"/>
    <property type="match status" value="1"/>
</dbReference>
<dbReference type="Gene3D" id="3.20.20.450">
    <property type="entry name" value="EAL domain"/>
    <property type="match status" value="1"/>
</dbReference>
<gene>
    <name evidence="5" type="ORF">ACFQ3F_23430</name>
</gene>
<comment type="caution">
    <text evidence="5">The sequence shown here is derived from an EMBL/GenBank/DDBJ whole genome shotgun (WGS) entry which is preliminary data.</text>
</comment>
<dbReference type="Pfam" id="PF13426">
    <property type="entry name" value="PAS_9"/>
    <property type="match status" value="1"/>
</dbReference>
<dbReference type="InterPro" id="IPR043128">
    <property type="entry name" value="Rev_trsase/Diguanyl_cyclase"/>
</dbReference>
<keyword evidence="6" id="KW-1185">Reference proteome</keyword>
<sequence length="563" mass="61642">MKTRAKGLAVRRTILDAVPFSVIVTDVRGRIRDVNPAAIDLLGYDADELLGAPLTAIDGIERARYHDGTPVLVEVTGDDAEWVYRRRDGTLAPVQESVVPLEDTETGEPGFLVVAYDITHRLEARQRVEHLVTHDSLTNLPNRTLLVRHLERALERASAEDSQFALVLLDLDHFKRVNDSLGHHIGDELILVVAERLLAWTRSGDLVARAGGDEFVMVLHDIRPGPELDRRLEQLMVDVLAPVIVHGYELVVTGSVGGTCFPVDGADPVTLLKHADIAMYQAKGAGRNVLRWFEPWMVEENDGRLALSAALRQALEVGELSLAYQPQIDLATGEVVGIEALVRWMSPVLGPVPPDQFIPVAEDGGLIVPLGGWVLRTACQGLARIQEELGQPLRLAVNVSPRQLRGSAWLEEVAAAVVAAGIEPSQLEVEITEGLLLEDRGDVVDMLDALRSIGVTIVVDDFGRGYSSLAYLTRFPIDKIKIDRSFIQEITRADTDAAIVDAIIVMAHALGMTVVAEGVETEVQERYLRERGCDEVQGYRYSPGVPADTLPMVARALSRQQSS</sequence>
<dbReference type="Pfam" id="PF00990">
    <property type="entry name" value="GGDEF"/>
    <property type="match status" value="1"/>
</dbReference>
<dbReference type="SMART" id="SM00091">
    <property type="entry name" value="PAS"/>
    <property type="match status" value="1"/>
</dbReference>
<dbReference type="Gene3D" id="3.30.70.270">
    <property type="match status" value="1"/>
</dbReference>
<dbReference type="PROSITE" id="PS50113">
    <property type="entry name" value="PAC"/>
    <property type="match status" value="1"/>
</dbReference>
<evidence type="ECO:0000313" key="5">
    <source>
        <dbReference type="EMBL" id="MFD1250762.1"/>
    </source>
</evidence>
<dbReference type="InterPro" id="IPR035919">
    <property type="entry name" value="EAL_sf"/>
</dbReference>
<dbReference type="InterPro" id="IPR035965">
    <property type="entry name" value="PAS-like_dom_sf"/>
</dbReference>
<dbReference type="NCBIfam" id="TIGR00229">
    <property type="entry name" value="sensory_box"/>
    <property type="match status" value="1"/>
</dbReference>
<dbReference type="EMBL" id="JBHTLX010000029">
    <property type="protein sequence ID" value="MFD1250762.1"/>
    <property type="molecule type" value="Genomic_DNA"/>
</dbReference>